<dbReference type="EMBL" id="JBHTBD010000002">
    <property type="protein sequence ID" value="MFC7294871.1"/>
    <property type="molecule type" value="Genomic_DNA"/>
</dbReference>
<dbReference type="Proteomes" id="UP001596506">
    <property type="component" value="Unassembled WGS sequence"/>
</dbReference>
<protein>
    <recommendedName>
        <fullName evidence="3">DNA topoisomerase (ATP-hydrolyzing)</fullName>
    </recommendedName>
</protein>
<organism evidence="1 2">
    <name type="scientific">Marinobacter aromaticivorans</name>
    <dbReference type="NCBI Taxonomy" id="1494078"/>
    <lineage>
        <taxon>Bacteria</taxon>
        <taxon>Pseudomonadati</taxon>
        <taxon>Pseudomonadota</taxon>
        <taxon>Gammaproteobacteria</taxon>
        <taxon>Pseudomonadales</taxon>
        <taxon>Marinobacteraceae</taxon>
        <taxon>Marinobacter</taxon>
    </lineage>
</organism>
<proteinExistence type="predicted"/>
<keyword evidence="2" id="KW-1185">Reference proteome</keyword>
<reference evidence="2" key="1">
    <citation type="journal article" date="2019" name="Int. J. Syst. Evol. Microbiol.">
        <title>The Global Catalogue of Microorganisms (GCM) 10K type strain sequencing project: providing services to taxonomists for standard genome sequencing and annotation.</title>
        <authorList>
            <consortium name="The Broad Institute Genomics Platform"/>
            <consortium name="The Broad Institute Genome Sequencing Center for Infectious Disease"/>
            <person name="Wu L."/>
            <person name="Ma J."/>
        </authorList>
    </citation>
    <scope>NUCLEOTIDE SEQUENCE [LARGE SCALE GENOMIC DNA]</scope>
    <source>
        <strain evidence="2">CCUG 60559</strain>
    </source>
</reference>
<evidence type="ECO:0000313" key="2">
    <source>
        <dbReference type="Proteomes" id="UP001596506"/>
    </source>
</evidence>
<sequence>MNNALPDARDGLTRTERLVLYLIHDIQKERNGRNVPTVMLYGRVLEYVDMSEAELHVYLDRLGVRGDGTE</sequence>
<evidence type="ECO:0000313" key="1">
    <source>
        <dbReference type="EMBL" id="MFC7294871.1"/>
    </source>
</evidence>
<accession>A0ABW2IVI5</accession>
<comment type="caution">
    <text evidence="1">The sequence shown here is derived from an EMBL/GenBank/DDBJ whole genome shotgun (WGS) entry which is preliminary data.</text>
</comment>
<dbReference type="RefSeq" id="WP_100687319.1">
    <property type="nucleotide sequence ID" value="NZ_JBHTBD010000002.1"/>
</dbReference>
<evidence type="ECO:0008006" key="3">
    <source>
        <dbReference type="Google" id="ProtNLM"/>
    </source>
</evidence>
<name>A0ABW2IVI5_9GAMM</name>
<gene>
    <name evidence="1" type="ORF">ACFQQA_09045</name>
</gene>